<feature type="domain" description="Major facilitator superfamily (MFS) profile" evidence="8">
    <location>
        <begin position="15"/>
        <end position="488"/>
    </location>
</feature>
<feature type="transmembrane region" description="Helical" evidence="7">
    <location>
        <begin position="465"/>
        <end position="483"/>
    </location>
</feature>
<comment type="caution">
    <text evidence="9">The sequence shown here is derived from an EMBL/GenBank/DDBJ whole genome shotgun (WGS) entry which is preliminary data.</text>
</comment>
<dbReference type="InterPro" id="IPR020846">
    <property type="entry name" value="MFS_dom"/>
</dbReference>
<evidence type="ECO:0000256" key="3">
    <source>
        <dbReference type="ARBA" id="ARBA00022692"/>
    </source>
</evidence>
<feature type="transmembrane region" description="Helical" evidence="7">
    <location>
        <begin position="394"/>
        <end position="417"/>
    </location>
</feature>
<dbReference type="Pfam" id="PF07690">
    <property type="entry name" value="MFS_1"/>
    <property type="match status" value="1"/>
</dbReference>
<keyword evidence="4 7" id="KW-1133">Transmembrane helix</keyword>
<evidence type="ECO:0000256" key="2">
    <source>
        <dbReference type="ARBA" id="ARBA00022448"/>
    </source>
</evidence>
<organism evidence="9 10">
    <name type="scientific">Ophiocordyceps polyrhachis-furcata BCC 54312</name>
    <dbReference type="NCBI Taxonomy" id="1330021"/>
    <lineage>
        <taxon>Eukaryota</taxon>
        <taxon>Fungi</taxon>
        <taxon>Dikarya</taxon>
        <taxon>Ascomycota</taxon>
        <taxon>Pezizomycotina</taxon>
        <taxon>Sordariomycetes</taxon>
        <taxon>Hypocreomycetidae</taxon>
        <taxon>Hypocreales</taxon>
        <taxon>Ophiocordycipitaceae</taxon>
        <taxon>Ophiocordyceps</taxon>
    </lineage>
</organism>
<dbReference type="AlphaFoldDB" id="A0A367LDL9"/>
<keyword evidence="3 7" id="KW-0812">Transmembrane</keyword>
<feature type="transmembrane region" description="Helical" evidence="7">
    <location>
        <begin position="426"/>
        <end position="445"/>
    </location>
</feature>
<dbReference type="InterPro" id="IPR036259">
    <property type="entry name" value="MFS_trans_sf"/>
</dbReference>
<evidence type="ECO:0000256" key="1">
    <source>
        <dbReference type="ARBA" id="ARBA00004141"/>
    </source>
</evidence>
<dbReference type="CDD" id="cd17330">
    <property type="entry name" value="MFS_SLC46_TetA_like"/>
    <property type="match status" value="1"/>
</dbReference>
<dbReference type="InterPro" id="IPR011701">
    <property type="entry name" value="MFS"/>
</dbReference>
<feature type="region of interest" description="Disordered" evidence="6">
    <location>
        <begin position="240"/>
        <end position="269"/>
    </location>
</feature>
<proteinExistence type="predicted"/>
<gene>
    <name evidence="9" type="ORF">L249_1302</name>
</gene>
<dbReference type="GO" id="GO:0016020">
    <property type="term" value="C:membrane"/>
    <property type="evidence" value="ECO:0007669"/>
    <property type="project" value="UniProtKB-SubCell"/>
</dbReference>
<evidence type="ECO:0000313" key="10">
    <source>
        <dbReference type="Proteomes" id="UP000253664"/>
    </source>
</evidence>
<name>A0A367LDL9_9HYPO</name>
<evidence type="ECO:0000256" key="4">
    <source>
        <dbReference type="ARBA" id="ARBA00022989"/>
    </source>
</evidence>
<dbReference type="PROSITE" id="PS50850">
    <property type="entry name" value="MFS"/>
    <property type="match status" value="1"/>
</dbReference>
<dbReference type="Gene3D" id="1.20.1250.20">
    <property type="entry name" value="MFS general substrate transporter like domains"/>
    <property type="match status" value="1"/>
</dbReference>
<keyword evidence="2" id="KW-0813">Transport</keyword>
<accession>A0A367LDL9</accession>
<feature type="transmembrane region" description="Helical" evidence="7">
    <location>
        <begin position="333"/>
        <end position="352"/>
    </location>
</feature>
<dbReference type="PANTHER" id="PTHR23504">
    <property type="entry name" value="MAJOR FACILITATOR SUPERFAMILY DOMAIN-CONTAINING PROTEIN 10"/>
    <property type="match status" value="1"/>
</dbReference>
<feature type="transmembrane region" description="Helical" evidence="7">
    <location>
        <begin position="144"/>
        <end position="166"/>
    </location>
</feature>
<dbReference type="EMBL" id="LKCN02000007">
    <property type="protein sequence ID" value="RCI12519.1"/>
    <property type="molecule type" value="Genomic_DNA"/>
</dbReference>
<feature type="transmembrane region" description="Helical" evidence="7">
    <location>
        <begin position="364"/>
        <end position="382"/>
    </location>
</feature>
<feature type="region of interest" description="Disordered" evidence="6">
    <location>
        <begin position="488"/>
        <end position="537"/>
    </location>
</feature>
<evidence type="ECO:0000313" key="9">
    <source>
        <dbReference type="EMBL" id="RCI12519.1"/>
    </source>
</evidence>
<dbReference type="Proteomes" id="UP000253664">
    <property type="component" value="Unassembled WGS sequence"/>
</dbReference>
<evidence type="ECO:0000256" key="7">
    <source>
        <dbReference type="SAM" id="Phobius"/>
    </source>
</evidence>
<feature type="transmembrane region" description="Helical" evidence="7">
    <location>
        <begin position="187"/>
        <end position="209"/>
    </location>
</feature>
<dbReference type="GO" id="GO:0022857">
    <property type="term" value="F:transmembrane transporter activity"/>
    <property type="evidence" value="ECO:0007669"/>
    <property type="project" value="InterPro"/>
</dbReference>
<evidence type="ECO:0000256" key="5">
    <source>
        <dbReference type="ARBA" id="ARBA00023136"/>
    </source>
</evidence>
<feature type="transmembrane region" description="Helical" evidence="7">
    <location>
        <begin position="85"/>
        <end position="103"/>
    </location>
</feature>
<evidence type="ECO:0000256" key="6">
    <source>
        <dbReference type="SAM" id="MobiDB-lite"/>
    </source>
</evidence>
<dbReference type="PANTHER" id="PTHR23504:SF8">
    <property type="entry name" value="TRANSPORTER, PUTATIVE (AFU_ORTHOLOGUE AFUA_1G03730)-RELATED"/>
    <property type="match status" value="1"/>
</dbReference>
<keyword evidence="10" id="KW-1185">Reference proteome</keyword>
<evidence type="ECO:0000259" key="8">
    <source>
        <dbReference type="PROSITE" id="PS50850"/>
    </source>
</evidence>
<dbReference type="SUPFAM" id="SSF103473">
    <property type="entry name" value="MFS general substrate transporter"/>
    <property type="match status" value="1"/>
</dbReference>
<dbReference type="OrthoDB" id="10262656at2759"/>
<feature type="compositionally biased region" description="Polar residues" evidence="6">
    <location>
        <begin position="517"/>
        <end position="537"/>
    </location>
</feature>
<dbReference type="InterPro" id="IPR001958">
    <property type="entry name" value="Tet-R_TetA/multi-R_MdtG-like"/>
</dbReference>
<reference evidence="9 10" key="1">
    <citation type="journal article" date="2015" name="BMC Genomics">
        <title>Insights from the genome of Ophiocordyceps polyrhachis-furcata to pathogenicity and host specificity in insect fungi.</title>
        <authorList>
            <person name="Wichadakul D."/>
            <person name="Kobmoo N."/>
            <person name="Ingsriswang S."/>
            <person name="Tangphatsornruang S."/>
            <person name="Chantasingh D."/>
            <person name="Luangsa-ard J.J."/>
            <person name="Eurwilaichitr L."/>
        </authorList>
    </citation>
    <scope>NUCLEOTIDE SEQUENCE [LARGE SCALE GENOMIC DNA]</scope>
    <source>
        <strain evidence="9 10">BCC 54312</strain>
    </source>
</reference>
<dbReference type="PRINTS" id="PR01035">
    <property type="entry name" value="TCRTETA"/>
</dbReference>
<comment type="subcellular location">
    <subcellularLocation>
        <location evidence="1">Membrane</location>
        <topology evidence="1">Multi-pass membrane protein</topology>
    </subcellularLocation>
</comment>
<sequence length="537" mass="58452">MTESARERPRLPVQQLVILVVARLAEPLAYTSIYPYLPEMISDFGIPQADIARWAGLTTAVFAVSQGLAAVPWGRASDRYGRKPVVLFGLASTMIFFLVWGMSTNLPMAMVARAIQGAGSGNVAIIRTIVAEIVPAKELQPRAFSIMPIIWSIGSVVGPAFGGLLAQPARKYPEWFGQMDLFRRFPYLLPNLIATIFFLFSATTTFLFLEESLSSKRGQPDVGLSLGRRLSRLFFKPSHKPVADTESSSTQDASQQVASQKLAPPEPPPGMREAFTRQTVISVIAYTFTSMHSVAFDQNITVFLNYPVMEHTPENTQLPFRFNGGFGLKSDKIGLIFAIYGTTCGLIQFFLYPSLCRRFGVLKCWQFCSIAMPFIYFIAPYASLFPTHQSRMVAIMAMLMLKGVVGIIAFPCITILFTNSCTSTRILGTVNGFATAFSGFARALGPASTGFVFSWGVKQGCIGAAYYYLALVAAVGAIPGFMVEDGDGPSAETVSQSDATAVDDEEDASDDTPLLASANSQSYGTSQGRQRFGRQSC</sequence>
<protein>
    <recommendedName>
        <fullName evidence="8">Major facilitator superfamily (MFS) profile domain-containing protein</fullName>
    </recommendedName>
</protein>
<feature type="compositionally biased region" description="Polar residues" evidence="6">
    <location>
        <begin position="245"/>
        <end position="259"/>
    </location>
</feature>
<keyword evidence="5 7" id="KW-0472">Membrane</keyword>
<feature type="compositionally biased region" description="Acidic residues" evidence="6">
    <location>
        <begin position="501"/>
        <end position="510"/>
    </location>
</feature>